<keyword evidence="1" id="KW-0732">Signal</keyword>
<organism evidence="2 3">
    <name type="scientific">Pontibaca salina</name>
    <dbReference type="NCBI Taxonomy" id="2795731"/>
    <lineage>
        <taxon>Bacteria</taxon>
        <taxon>Pseudomonadati</taxon>
        <taxon>Pseudomonadota</taxon>
        <taxon>Alphaproteobacteria</taxon>
        <taxon>Rhodobacterales</taxon>
        <taxon>Roseobacteraceae</taxon>
        <taxon>Pontibaca</taxon>
    </lineage>
</organism>
<evidence type="ECO:0000313" key="3">
    <source>
        <dbReference type="Proteomes" id="UP000613255"/>
    </source>
</evidence>
<dbReference type="InterPro" id="IPR006127">
    <property type="entry name" value="ZnuA-like"/>
</dbReference>
<protein>
    <submittedName>
        <fullName evidence="2">Zinc ABC transporter substrate-binding protein</fullName>
    </submittedName>
</protein>
<dbReference type="SUPFAM" id="SSF53807">
    <property type="entry name" value="Helical backbone' metal receptor"/>
    <property type="match status" value="1"/>
</dbReference>
<dbReference type="GO" id="GO:0046872">
    <property type="term" value="F:metal ion binding"/>
    <property type="evidence" value="ECO:0007669"/>
    <property type="project" value="InterPro"/>
</dbReference>
<evidence type="ECO:0000313" key="2">
    <source>
        <dbReference type="EMBL" id="MBI6630836.1"/>
    </source>
</evidence>
<proteinExistence type="predicted"/>
<reference evidence="2" key="1">
    <citation type="submission" date="2020-12" db="EMBL/GenBank/DDBJ databases">
        <title>Pontibaca salina gen. nov., sp. nov., isolated from marine sediment.</title>
        <authorList>
            <person name="Bo J."/>
            <person name="Wang S."/>
            <person name="Song X."/>
            <person name="Du Z."/>
        </authorList>
    </citation>
    <scope>NUCLEOTIDE SEQUENCE</scope>
    <source>
        <strain evidence="2">S1109L</strain>
    </source>
</reference>
<evidence type="ECO:0000256" key="1">
    <source>
        <dbReference type="SAM" id="SignalP"/>
    </source>
</evidence>
<dbReference type="Gene3D" id="3.40.50.1980">
    <property type="entry name" value="Nitrogenase molybdenum iron protein domain"/>
    <property type="match status" value="1"/>
</dbReference>
<accession>A0A934M2P7</accession>
<dbReference type="AlphaFoldDB" id="A0A934M2P7"/>
<comment type="caution">
    <text evidence="2">The sequence shown here is derived from an EMBL/GenBank/DDBJ whole genome shotgun (WGS) entry which is preliminary data.</text>
</comment>
<dbReference type="EMBL" id="JAEIJD010000014">
    <property type="protein sequence ID" value="MBI6630836.1"/>
    <property type="molecule type" value="Genomic_DNA"/>
</dbReference>
<feature type="chain" id="PRO_5037533411" evidence="1">
    <location>
        <begin position="22"/>
        <end position="87"/>
    </location>
</feature>
<feature type="signal peptide" evidence="1">
    <location>
        <begin position="1"/>
        <end position="21"/>
    </location>
</feature>
<dbReference type="Pfam" id="PF01297">
    <property type="entry name" value="ZnuA"/>
    <property type="match status" value="1"/>
</dbReference>
<sequence>MSRNPLSLTFTAILMGGAAFANVSKIAADIAPVHSLVARLMGGLGTPNLIMRQGTTPHQYSLRPSETQSLQVADLFWKGIDRNQNTG</sequence>
<keyword evidence="3" id="KW-1185">Reference proteome</keyword>
<dbReference type="Proteomes" id="UP000613255">
    <property type="component" value="Unassembled WGS sequence"/>
</dbReference>
<name>A0A934M2P7_9RHOB</name>
<gene>
    <name evidence="2" type="ORF">JAO82_13200</name>
</gene>
<dbReference type="GO" id="GO:0030001">
    <property type="term" value="P:metal ion transport"/>
    <property type="evidence" value="ECO:0007669"/>
    <property type="project" value="InterPro"/>
</dbReference>